<dbReference type="SMART" id="SM00181">
    <property type="entry name" value="EGF"/>
    <property type="match status" value="8"/>
</dbReference>
<dbReference type="Pfam" id="PF25024">
    <property type="entry name" value="EGF_TEN"/>
    <property type="match status" value="2"/>
</dbReference>
<feature type="domain" description="EGF-like" evidence="14">
    <location>
        <begin position="524"/>
        <end position="555"/>
    </location>
</feature>
<sequence length="2780" mass="307815">MAKFLSVSGRLLRPTISRSPDLSTALECDEENSSSAQDPSQRSTTRPPSDERSPVPKLLKPASESDEEDDSTSSESGGPSSTTLATTLTATTSNSTSISRMENGHPIPRLAVGPYHQRPAPILTETTKLPTKRDAKESEADESAMRGPPPAWNPPRPPNGEDEEEQYDEPDVNQPFLRTPTAPPYAGAYEISTSQQALLRRQQEEAEAGATGKILVKDPETGSYYVPSGHTTMSSLSPQSSGNRYEKTCMLAGPNQVIRQMHPHQMPPGGYPPNPFEPLIKAPMPPMERPPKKKKVQKFFDYDDGDRWKKICLFLLILLAGSFIAILCLLVSLRRGSPNYTLYEDAAPSIYSSVAASHNPPGTNKPAPMLALPDSFQLGELVSADLPPGRIVYTQFSVQHNSHVTFNISVGPRAQLVLYGRQTVLPSPSVHDFQHIIRADKLHLSLASKPAAPEGAAERLRRGLPAPSDSSHFQALRSTIFAQFLLAGRWHLAFLNDADTPQPISFIATVSEARDLSVYGEGERLDDCKYDCFGKGTCKDGKCVCYPGYSGAFCEDSSCPVLCTGNGVFANGRCICHEGYKGVDCDMLAHWCDVPNCNQHGQCSSEGRCICDHGWSGEFCDKKDCEDPKCSSHGVCHEGQCYCEYGWKGSTCAEAFTWQSMCQPYQTSSKPSADFHRYHPNGVIEQPNPPTVSIEQPKKVEELGGVAEPDPACSNNGFIDIDSGYCNCLAGFTGTKCEKKTCAFECHNGGSCSDEGFCECEIGWTGQDCTTKACLPGCEEHGECREGVCYCSQGWNGENCHIEGCVNKCNGSGSCQVLNGIWQCFCDSQHFGPNCELSIESDCDDGIDNDGDGLVDCEDSECCNYRSCSSDSLCASVVQPRDVLLHVQPTPNANFYQRTRFLVQPDSVQSYADERQFNESRVAVIRGRVVTDAGAPLTGVRVSDVDHPLYGFTLTRSQDGGGAFDLMVNGGGHVTLQFMRQPFERLEKTFAVAWNRIVYVGDVVMSTKGQDKGSVEAKIEDHCRRYHSEHTISPKIVPSWKMSQYGGAVGQGAQMLADSRIIFDSVEIPGTSGLHLTYSSERAERHESALLIRLLPATLPADLRLVHVKIAIVGTLTEKVLSAKPNLSYTFYWDQLNVYVQSVNGLITARVSVGYEYKSCKGDDQIVWRHSDAQMDGRKSRKLSLGMWSFDIHHHYDFMNNVLERGDGRTIYLDQTPPVMATVLGTGSRRAISCPTCIDENAQNTQLFSPVALAAGADGSIYVGDFNMIRRLSPSGLEVDTLLELSTADTAHAYHLTVDPTSGNLFVSLPLRRQIWMVTKVDGRPTDPTMNYQIFAGDGSTCAEMGGSCGDGGPADSAQLAFPKGMAFDAKTGTMYVADGRRLRAISKQRQITTVIKDKMWKPMNTCVASGDIEDLNLEWPTSVVVDQSSGDVLIQDSDRIHRLNLRAGFSRLVGAPSGCQDGSRLAALQGVAAMALTPSGDSLYVAETDGKRMHQIRKISFDGSDISTVAGRTSKCDCDRANCPCDDSTGAAPTAATHSYLHTPSALAVRPDGQLFIADQGNYKVKTIKTLRAKYDPIKRHFKINSPHTNEIFIFNRNGMHVSTQSLLSGQHIYNFSYNIDTSLGRLTKITGIGGFALHINRVNDTDQYLETSTGSRTGLRLHTFHETLERISFPDRGFVHFDYLAGQLLRSKTIDSRSWLFDYDAAGQATNLTDPDGHSYGIARQTVDDKATVDTVVERAGEEYKKLTFNSDGIFRETEGRQKRKVTINTDSFVIEADGYRTQFDGTTHPLLLPHESAILKRKIIVPPLDNPPSRELSSRFEWRGYVRRESSGSGRKIVQVGRRPRVNGRNVFTVEYDRQKATDTIRNAQDHEILQVEYSHGGQVSSIQPSVNLQLAPLNISYDTFGRQKRVIWGATRRHDFSYDSKNRLLASTVGPVGNLLARKYNYHKDDEYPSLVQLPSGEKFRWRYDRSHDGIKVSSLKTPSNEIHAFKTVGAILQEDDANLVNVRATLHQGNAGIGGFTAALNAKNELVTFSTPDRSHRLSIQRDIQGRVEKISADDREISFFYEQSSTTVDGGELFRREEMNQGPVTVAIKENRPKDKASAYFALGYDDLFRPTTVQVNIDGVAIESLVFGYDDASGQVNKVKNFQLLKDAGVNRVIGETAILESQHNQERSLTQQKLIVANNKVLEAKYFYDVAGRVEAVQWTVSGVKRPLERRTYNINGQLAQLIVGERDEHRWNLHYDLDGRLKALNNEKILLGPGGVCKKYDEEEYKVDANGWVTQKGGAVYDYDVFGHLKRVEMGEKWIEYEYDEKSRITVRRNSDGRVKQFYYALPEKEFLITHFTDSANADTVYTIHYTAEDEPFAFEGGGSRYTLIRNTDASVRFIFNDHGNMVRELVHSPTGETVLDTNPALWLPIGFHGHFDDPEAEVIFVRDGGYTRSLDAKTGRFMSTSPSVASGSLDVYNPELEGDVFRYVQSGSHPGALVPTHIDQWFKLAGIELPNLVPALRLLHGRRLDSQNDWEDVGRLCDSKSSTIFSAALCAVKPNVRHFEQFLTVENSRVQPPFVNTIDGLIAKPVSYMRSDSIGFLGVMVGPGGELRPRFADPIDAASREALALLLNGSRLVDADSFALYAHRMPAVEIHVHKSGPMDDLTNYGIVSREATLSKLLNITVDSDRITINGEDSKIVVHYQQNTDLIRAELVRYRNQHFANLVWVDEKRRLQAGNSVLRRNWSPSERSQLLEQGVVSGYKPMFVPGHRKPDAANLRLWTFDRA</sequence>
<proteinExistence type="inferred from homology"/>
<dbReference type="InterPro" id="IPR057627">
    <property type="entry name" value="FN-plug_TEN1-4"/>
</dbReference>
<dbReference type="InterPro" id="IPR056823">
    <property type="entry name" value="TEN-like_YD-shell"/>
</dbReference>
<dbReference type="Gene3D" id="2.120.10.30">
    <property type="entry name" value="TolB, C-terminal domain"/>
    <property type="match status" value="2"/>
</dbReference>
<evidence type="ECO:0000313" key="15">
    <source>
        <dbReference type="EMBL" id="KAK0414639.1"/>
    </source>
</evidence>
<feature type="compositionally biased region" description="Polar residues" evidence="12">
    <location>
        <begin position="33"/>
        <end position="47"/>
    </location>
</feature>
<dbReference type="PANTHER" id="PTHR11219">
    <property type="entry name" value="TENEURIN AND N-ACETYLGLUCOSAMINE-1-PHOSPHODIESTER ALPHA-N-ACETYLGLUCOSAMINIDASE"/>
    <property type="match status" value="1"/>
</dbReference>
<dbReference type="PANTHER" id="PTHR11219:SF69">
    <property type="entry name" value="TENEURIN-A"/>
    <property type="match status" value="1"/>
</dbReference>
<organism evidence="15 16">
    <name type="scientific">Steinernema hermaphroditum</name>
    <dbReference type="NCBI Taxonomy" id="289476"/>
    <lineage>
        <taxon>Eukaryota</taxon>
        <taxon>Metazoa</taxon>
        <taxon>Ecdysozoa</taxon>
        <taxon>Nematoda</taxon>
        <taxon>Chromadorea</taxon>
        <taxon>Rhabditida</taxon>
        <taxon>Tylenchina</taxon>
        <taxon>Panagrolaimomorpha</taxon>
        <taxon>Strongyloidoidea</taxon>
        <taxon>Steinernematidae</taxon>
        <taxon>Steinernema</taxon>
    </lineage>
</organism>
<comment type="subcellular location">
    <subcellularLocation>
        <location evidence="2">Cell membrane</location>
    </subcellularLocation>
    <subcellularLocation>
        <location evidence="1">Membrane</location>
        <topology evidence="1">Single-pass membrane protein</topology>
    </subcellularLocation>
</comment>
<dbReference type="GO" id="GO:0008045">
    <property type="term" value="P:motor neuron axon guidance"/>
    <property type="evidence" value="ECO:0007669"/>
    <property type="project" value="TreeGrafter"/>
</dbReference>
<dbReference type="InterPro" id="IPR057629">
    <property type="entry name" value="Teneurin1-4_GBD"/>
</dbReference>
<comment type="similarity">
    <text evidence="3">Belongs to the tenascin family. Teneurin subfamily.</text>
</comment>
<dbReference type="SUPFAM" id="SSF101898">
    <property type="entry name" value="NHL repeat"/>
    <property type="match status" value="1"/>
</dbReference>
<dbReference type="FunFam" id="2.10.25.10:FF:000013">
    <property type="entry name" value="Teneurin transmembrane protein 4"/>
    <property type="match status" value="1"/>
</dbReference>
<feature type="disulfide bond" evidence="11">
    <location>
        <begin position="545"/>
        <end position="554"/>
    </location>
</feature>
<evidence type="ECO:0000259" key="14">
    <source>
        <dbReference type="PROSITE" id="PS50026"/>
    </source>
</evidence>
<dbReference type="Proteomes" id="UP001175271">
    <property type="component" value="Unassembled WGS sequence"/>
</dbReference>
<evidence type="ECO:0000256" key="5">
    <source>
        <dbReference type="ARBA" id="ARBA00022536"/>
    </source>
</evidence>
<dbReference type="Pfam" id="PF23093">
    <property type="entry name" value="GBD_Tenm3"/>
    <property type="match status" value="1"/>
</dbReference>
<evidence type="ECO:0000256" key="1">
    <source>
        <dbReference type="ARBA" id="ARBA00004167"/>
    </source>
</evidence>
<dbReference type="Gene3D" id="2.180.10.10">
    <property type="entry name" value="RHS repeat-associated core"/>
    <property type="match status" value="1"/>
</dbReference>
<evidence type="ECO:0000256" key="13">
    <source>
        <dbReference type="SAM" id="Phobius"/>
    </source>
</evidence>
<dbReference type="PROSITE" id="PS50026">
    <property type="entry name" value="EGF_3"/>
    <property type="match status" value="4"/>
</dbReference>
<evidence type="ECO:0000256" key="4">
    <source>
        <dbReference type="ARBA" id="ARBA00022475"/>
    </source>
</evidence>
<feature type="disulfide bond" evidence="11">
    <location>
        <begin position="611"/>
        <end position="620"/>
    </location>
</feature>
<evidence type="ECO:0000256" key="12">
    <source>
        <dbReference type="SAM" id="MobiDB-lite"/>
    </source>
</evidence>
<accession>A0AA39I1F6</accession>
<feature type="domain" description="EGF-like" evidence="14">
    <location>
        <begin position="588"/>
        <end position="621"/>
    </location>
</feature>
<evidence type="ECO:0000256" key="11">
    <source>
        <dbReference type="PROSITE-ProRule" id="PRU00076"/>
    </source>
</evidence>
<dbReference type="InterPro" id="IPR011042">
    <property type="entry name" value="6-blade_b-propeller_TolB-like"/>
</dbReference>
<keyword evidence="9 13" id="KW-0472">Membrane</keyword>
<evidence type="ECO:0000256" key="7">
    <source>
        <dbReference type="ARBA" id="ARBA00022737"/>
    </source>
</evidence>
<keyword evidence="5 11" id="KW-0245">EGF-like domain</keyword>
<dbReference type="InterPro" id="IPR056820">
    <property type="entry name" value="TEN_TTR-like"/>
</dbReference>
<dbReference type="InterPro" id="IPR000742">
    <property type="entry name" value="EGF"/>
</dbReference>
<feature type="compositionally biased region" description="Acidic residues" evidence="12">
    <location>
        <begin position="160"/>
        <end position="171"/>
    </location>
</feature>
<evidence type="ECO:0000256" key="2">
    <source>
        <dbReference type="ARBA" id="ARBA00004236"/>
    </source>
</evidence>
<dbReference type="PROSITE" id="PS01186">
    <property type="entry name" value="EGF_2"/>
    <property type="match status" value="3"/>
</dbReference>
<dbReference type="Pfam" id="PF25021">
    <property type="entry name" value="TEN_NHL"/>
    <property type="match status" value="1"/>
</dbReference>
<comment type="caution">
    <text evidence="15">The sequence shown here is derived from an EMBL/GenBank/DDBJ whole genome shotgun (WGS) entry which is preliminary data.</text>
</comment>
<dbReference type="PROSITE" id="PS00022">
    <property type="entry name" value="EGF_1"/>
    <property type="match status" value="4"/>
</dbReference>
<keyword evidence="16" id="KW-1185">Reference proteome</keyword>
<dbReference type="SUPFAM" id="SSF63825">
    <property type="entry name" value="YWTD domain"/>
    <property type="match status" value="1"/>
</dbReference>
<dbReference type="Pfam" id="PF24329">
    <property type="entry name" value="FN-plug_TEN1-4"/>
    <property type="match status" value="1"/>
</dbReference>
<dbReference type="EMBL" id="JAUCMV010000002">
    <property type="protein sequence ID" value="KAK0414639.1"/>
    <property type="molecule type" value="Genomic_DNA"/>
</dbReference>
<feature type="disulfide bond" evidence="11">
    <location>
        <begin position="826"/>
        <end position="835"/>
    </location>
</feature>
<reference evidence="15" key="1">
    <citation type="submission" date="2023-06" db="EMBL/GenBank/DDBJ databases">
        <title>Genomic analysis of the entomopathogenic nematode Steinernema hermaphroditum.</title>
        <authorList>
            <person name="Schwarz E.M."/>
            <person name="Heppert J.K."/>
            <person name="Baniya A."/>
            <person name="Schwartz H.T."/>
            <person name="Tan C.-H."/>
            <person name="Antoshechkin I."/>
            <person name="Sternberg P.W."/>
            <person name="Goodrich-Blair H."/>
            <person name="Dillman A.R."/>
        </authorList>
    </citation>
    <scope>NUCLEOTIDE SEQUENCE</scope>
    <source>
        <strain evidence="15">PS9179</strain>
        <tissue evidence="15">Whole animal</tissue>
    </source>
</reference>
<keyword evidence="4" id="KW-1003">Cell membrane</keyword>
<evidence type="ECO:0000256" key="3">
    <source>
        <dbReference type="ARBA" id="ARBA00009385"/>
    </source>
</evidence>
<dbReference type="GO" id="GO:0005886">
    <property type="term" value="C:plasma membrane"/>
    <property type="evidence" value="ECO:0007669"/>
    <property type="project" value="UniProtKB-SubCell"/>
</dbReference>
<dbReference type="Pfam" id="PF25020">
    <property type="entry name" value="TTR_TEN1-4"/>
    <property type="match status" value="1"/>
</dbReference>
<dbReference type="CDD" id="cd00054">
    <property type="entry name" value="EGF_CA"/>
    <property type="match status" value="2"/>
</dbReference>
<feature type="transmembrane region" description="Helical" evidence="13">
    <location>
        <begin position="311"/>
        <end position="333"/>
    </location>
</feature>
<feature type="domain" description="EGF-like" evidence="14">
    <location>
        <begin position="801"/>
        <end position="836"/>
    </location>
</feature>
<feature type="domain" description="EGF-like" evidence="14">
    <location>
        <begin position="738"/>
        <end position="770"/>
    </location>
</feature>
<name>A0AA39I1F6_9BILA</name>
<dbReference type="Pfam" id="PF15636">
    <property type="entry name" value="Tox-GHH"/>
    <property type="match status" value="1"/>
</dbReference>
<dbReference type="InterPro" id="IPR056822">
    <property type="entry name" value="TEN_NHL"/>
</dbReference>
<keyword evidence="10 11" id="KW-1015">Disulfide bond</keyword>
<comment type="caution">
    <text evidence="11">Lacks conserved residue(s) required for the propagation of feature annotation.</text>
</comment>
<feature type="compositionally biased region" description="Pro residues" evidence="12">
    <location>
        <begin position="147"/>
        <end position="158"/>
    </location>
</feature>
<feature type="region of interest" description="Disordered" evidence="12">
    <location>
        <begin position="1"/>
        <end position="215"/>
    </location>
</feature>
<feature type="disulfide bond" evidence="11">
    <location>
        <begin position="805"/>
        <end position="815"/>
    </location>
</feature>
<feature type="compositionally biased region" description="Low complexity" evidence="12">
    <location>
        <begin position="73"/>
        <end position="97"/>
    </location>
</feature>
<gene>
    <name evidence="15" type="ORF">QR680_011539</name>
</gene>
<evidence type="ECO:0000256" key="9">
    <source>
        <dbReference type="ARBA" id="ARBA00023136"/>
    </source>
</evidence>
<dbReference type="Gene3D" id="2.10.25.10">
    <property type="entry name" value="Laminin"/>
    <property type="match status" value="4"/>
</dbReference>
<evidence type="ECO:0000256" key="8">
    <source>
        <dbReference type="ARBA" id="ARBA00022989"/>
    </source>
</evidence>
<keyword evidence="7" id="KW-0677">Repeat</keyword>
<evidence type="ECO:0000313" key="16">
    <source>
        <dbReference type="Proteomes" id="UP001175271"/>
    </source>
</evidence>
<dbReference type="Pfam" id="PF25023">
    <property type="entry name" value="TEN_YD-shell"/>
    <property type="match status" value="1"/>
</dbReference>
<keyword evidence="8 13" id="KW-1133">Transmembrane helix</keyword>
<evidence type="ECO:0000256" key="10">
    <source>
        <dbReference type="ARBA" id="ARBA00023157"/>
    </source>
</evidence>
<feature type="disulfide bond" evidence="11">
    <location>
        <begin position="760"/>
        <end position="769"/>
    </location>
</feature>
<dbReference type="InterPro" id="IPR028916">
    <property type="entry name" value="Tox-GHH_dom"/>
</dbReference>
<evidence type="ECO:0000256" key="6">
    <source>
        <dbReference type="ARBA" id="ARBA00022692"/>
    </source>
</evidence>
<protein>
    <recommendedName>
        <fullName evidence="14">EGF-like domain-containing protein</fullName>
    </recommendedName>
</protein>
<keyword evidence="6 13" id="KW-0812">Transmembrane</keyword>
<feature type="disulfide bond" evidence="11">
    <location>
        <begin position="742"/>
        <end position="752"/>
    </location>
</feature>
<dbReference type="InterPro" id="IPR051216">
    <property type="entry name" value="Teneurin"/>
</dbReference>
<feature type="disulfide bond" evidence="11">
    <location>
        <begin position="528"/>
        <end position="538"/>
    </location>
</feature>